<accession>A0A6J4V4N5</accession>
<organism evidence="1">
    <name type="scientific">uncultured Thermomicrobiales bacterium</name>
    <dbReference type="NCBI Taxonomy" id="1645740"/>
    <lineage>
        <taxon>Bacteria</taxon>
        <taxon>Pseudomonadati</taxon>
        <taxon>Thermomicrobiota</taxon>
        <taxon>Thermomicrobia</taxon>
        <taxon>Thermomicrobiales</taxon>
        <taxon>environmental samples</taxon>
    </lineage>
</organism>
<dbReference type="AlphaFoldDB" id="A0A6J4V4N5"/>
<feature type="non-terminal residue" evidence="1">
    <location>
        <position position="71"/>
    </location>
</feature>
<evidence type="ECO:0000313" key="1">
    <source>
        <dbReference type="EMBL" id="CAA9566718.1"/>
    </source>
</evidence>
<gene>
    <name evidence="1" type="ORF">AVDCRST_MAG49-3130</name>
</gene>
<name>A0A6J4V4N5_9BACT</name>
<reference evidence="1" key="1">
    <citation type="submission" date="2020-02" db="EMBL/GenBank/DDBJ databases">
        <authorList>
            <person name="Meier V. D."/>
        </authorList>
    </citation>
    <scope>NUCLEOTIDE SEQUENCE</scope>
    <source>
        <strain evidence="1">AVDCRST_MAG49</strain>
    </source>
</reference>
<sequence>WLRPSISSRRRSARRLLVAQLRPRVRRWPPLLVGPAPSSPGSLHIPVCPWSVGGSVRRPGSTATVRPVAED</sequence>
<protein>
    <submittedName>
        <fullName evidence="1">Uncharacterized protein</fullName>
    </submittedName>
</protein>
<feature type="non-terminal residue" evidence="1">
    <location>
        <position position="1"/>
    </location>
</feature>
<dbReference type="EMBL" id="CADCWG010000211">
    <property type="protein sequence ID" value="CAA9566718.1"/>
    <property type="molecule type" value="Genomic_DNA"/>
</dbReference>
<proteinExistence type="predicted"/>